<dbReference type="Gene3D" id="3.30.450.90">
    <property type="match status" value="1"/>
</dbReference>
<dbReference type="InterPro" id="IPR027417">
    <property type="entry name" value="P-loop_NTPase"/>
</dbReference>
<dbReference type="Gene3D" id="3.40.50.300">
    <property type="entry name" value="P-loop containing nucleotide triphosphate hydrolases"/>
    <property type="match status" value="1"/>
</dbReference>
<proteinExistence type="inferred from homology"/>
<evidence type="ECO:0000313" key="5">
    <source>
        <dbReference type="EMBL" id="CAB3732021.1"/>
    </source>
</evidence>
<dbReference type="EMBL" id="CADIKB010000043">
    <property type="protein sequence ID" value="CAB3732021.1"/>
    <property type="molecule type" value="Genomic_DNA"/>
</dbReference>
<feature type="domain" description="Bacterial type II secretion system protein E" evidence="4">
    <location>
        <begin position="37"/>
        <end position="418"/>
    </location>
</feature>
<dbReference type="GO" id="GO:0005524">
    <property type="term" value="F:ATP binding"/>
    <property type="evidence" value="ECO:0007669"/>
    <property type="project" value="UniProtKB-KW"/>
</dbReference>
<comment type="similarity">
    <text evidence="1">Belongs to the GSP E family.</text>
</comment>
<evidence type="ECO:0000313" key="6">
    <source>
        <dbReference type="Proteomes" id="UP000494249"/>
    </source>
</evidence>
<evidence type="ECO:0000256" key="2">
    <source>
        <dbReference type="ARBA" id="ARBA00022741"/>
    </source>
</evidence>
<evidence type="ECO:0000256" key="3">
    <source>
        <dbReference type="ARBA" id="ARBA00022840"/>
    </source>
</evidence>
<name>A0A6J5CDH6_9BURK</name>
<evidence type="ECO:0000256" key="1">
    <source>
        <dbReference type="ARBA" id="ARBA00006611"/>
    </source>
</evidence>
<dbReference type="CDD" id="cd01129">
    <property type="entry name" value="PulE-GspE-like"/>
    <property type="match status" value="1"/>
</dbReference>
<dbReference type="GO" id="GO:0005886">
    <property type="term" value="C:plasma membrane"/>
    <property type="evidence" value="ECO:0007669"/>
    <property type="project" value="TreeGrafter"/>
</dbReference>
<dbReference type="PANTHER" id="PTHR30258:SF2">
    <property type="entry name" value="COMG OPERON PROTEIN 1"/>
    <property type="match status" value="1"/>
</dbReference>
<dbReference type="GO" id="GO:0016887">
    <property type="term" value="F:ATP hydrolysis activity"/>
    <property type="evidence" value="ECO:0007669"/>
    <property type="project" value="TreeGrafter"/>
</dbReference>
<reference evidence="5 6" key="1">
    <citation type="submission" date="2020-04" db="EMBL/GenBank/DDBJ databases">
        <authorList>
            <person name="De Canck E."/>
        </authorList>
    </citation>
    <scope>NUCLEOTIDE SEQUENCE [LARGE SCALE GENOMIC DNA]</scope>
    <source>
        <strain evidence="5 6">LMG 22037</strain>
    </source>
</reference>
<dbReference type="SUPFAM" id="SSF52540">
    <property type="entry name" value="P-loop containing nucleoside triphosphate hydrolases"/>
    <property type="match status" value="1"/>
</dbReference>
<dbReference type="Proteomes" id="UP000494249">
    <property type="component" value="Unassembled WGS sequence"/>
</dbReference>
<dbReference type="Pfam" id="PF00437">
    <property type="entry name" value="T2SSE"/>
    <property type="match status" value="1"/>
</dbReference>
<sequence>MNAPDLVQATVPDFSPLLVSSTGYLREGLDRFISTANGDSKVVDFLNYLFPAACLEGASDIHMRHHPDGFRILVRVNGVLQERYFLNSAAAREINIKLRSRCRLEVSDTESPLDGKFAVALGNRRVEVRVSLLPNDLGQSIVCRLLDEANAARQLDDIWMPPLLRGALMEALAYEEGIILNVGPTGSGKTTTLYACLNHLNEPGIHIITAEDPIEYALKGANQVSVHPPYRTFAKILRSALRQDFEVGLVGEIRDSETANIAFTAANTGHLMLSTLHTRTTLSTITRLLDLGVKPYEIADALRLITAQRLVRKICDSCSTLFVPAAEQVRALRAQNGGERIELDRPFYAVNPRGCEHCKDGYQGRIPVMEMLVGTAALREAVERGDRQAMREEAFSQPQYAPLLQIGMEMSSKRFVDFHTALKFSQ</sequence>
<organism evidence="5 6">
    <name type="scientific">Paraburkholderia phenoliruptrix</name>
    <dbReference type="NCBI Taxonomy" id="252970"/>
    <lineage>
        <taxon>Bacteria</taxon>
        <taxon>Pseudomonadati</taxon>
        <taxon>Pseudomonadota</taxon>
        <taxon>Betaproteobacteria</taxon>
        <taxon>Burkholderiales</taxon>
        <taxon>Burkholderiaceae</taxon>
        <taxon>Paraburkholderia</taxon>
    </lineage>
</organism>
<protein>
    <submittedName>
        <fullName evidence="5">Type II secretion system protein E</fullName>
    </submittedName>
</protein>
<dbReference type="RefSeq" id="WP_051223943.1">
    <property type="nucleotide sequence ID" value="NZ_CADFGL010000041.1"/>
</dbReference>
<dbReference type="AlphaFoldDB" id="A0A6J5CDH6"/>
<accession>A0A6J5CDH6</accession>
<dbReference type="PANTHER" id="PTHR30258">
    <property type="entry name" value="TYPE II SECRETION SYSTEM PROTEIN GSPE-RELATED"/>
    <property type="match status" value="1"/>
</dbReference>
<keyword evidence="2" id="KW-0547">Nucleotide-binding</keyword>
<evidence type="ECO:0000259" key="4">
    <source>
        <dbReference type="Pfam" id="PF00437"/>
    </source>
</evidence>
<dbReference type="InterPro" id="IPR001482">
    <property type="entry name" value="T2SS/T4SS_dom"/>
</dbReference>
<keyword evidence="3" id="KW-0067">ATP-binding</keyword>
<gene>
    <name evidence="5" type="primary">gspE</name>
    <name evidence="5" type="ORF">LMG22037_05666</name>
</gene>